<evidence type="ECO:0000313" key="1">
    <source>
        <dbReference type="EMBL" id="EYR64711.1"/>
    </source>
</evidence>
<accession>A0A021VU80</accession>
<evidence type="ECO:0008006" key="3">
    <source>
        <dbReference type="Google" id="ProtNLM"/>
    </source>
</evidence>
<dbReference type="RefSeq" id="WP_034222587.1">
    <property type="nucleotide sequence ID" value="NZ_AXCW01000021.1"/>
</dbReference>
<proteinExistence type="predicted"/>
<dbReference type="OrthoDB" id="4548523at2"/>
<name>A0A021VU80_9CELL</name>
<dbReference type="Pfam" id="PF04978">
    <property type="entry name" value="MST"/>
    <property type="match status" value="1"/>
</dbReference>
<gene>
    <name evidence="1" type="ORF">N866_06650</name>
</gene>
<dbReference type="InterPro" id="IPR007061">
    <property type="entry name" value="MST-like"/>
</dbReference>
<evidence type="ECO:0000313" key="2">
    <source>
        <dbReference type="Proteomes" id="UP000019753"/>
    </source>
</evidence>
<comment type="caution">
    <text evidence="1">The sequence shown here is derived from an EMBL/GenBank/DDBJ whole genome shotgun (WGS) entry which is preliminary data.</text>
</comment>
<protein>
    <recommendedName>
        <fullName evidence="3">DUF664 domain-containing protein</fullName>
    </recommendedName>
</protein>
<dbReference type="Proteomes" id="UP000019753">
    <property type="component" value="Unassembled WGS sequence"/>
</dbReference>
<reference evidence="1 2" key="1">
    <citation type="submission" date="2014-01" db="EMBL/GenBank/DDBJ databases">
        <title>Actinotalea ferrariae CF5-4.</title>
        <authorList>
            <person name="Chen F."/>
            <person name="Li Y."/>
            <person name="Wang G."/>
        </authorList>
    </citation>
    <scope>NUCLEOTIDE SEQUENCE [LARGE SCALE GENOMIC DNA]</scope>
    <source>
        <strain evidence="1 2">CF5-4</strain>
    </source>
</reference>
<dbReference type="SUPFAM" id="SSF109854">
    <property type="entry name" value="DinB/YfiT-like putative metalloenzymes"/>
    <property type="match status" value="1"/>
</dbReference>
<dbReference type="EMBL" id="AXCW01000021">
    <property type="protein sequence ID" value="EYR64711.1"/>
    <property type="molecule type" value="Genomic_DNA"/>
</dbReference>
<dbReference type="AlphaFoldDB" id="A0A021VU80"/>
<keyword evidence="2" id="KW-1185">Reference proteome</keyword>
<dbReference type="Gene3D" id="1.20.120.450">
    <property type="entry name" value="dinb family like domain"/>
    <property type="match status" value="1"/>
</dbReference>
<sequence>MTRERTELLAHLEAERRHVLAAVEGLSEEELTRPVAPSGWSIAELLHHLTYDDEIFWAGAIVGGDEECRGLLRDGWAVPVTTGAEAVEGYRRWTHHVDGLLADVDLDASPRWWPPQEVFPFPPFEDARACVLRLLVETATHAGHLDMARERIDGRQHLVVG</sequence>
<organism evidence="1 2">
    <name type="scientific">Actinotalea ferrariae CF5-4</name>
    <dbReference type="NCBI Taxonomy" id="948458"/>
    <lineage>
        <taxon>Bacteria</taxon>
        <taxon>Bacillati</taxon>
        <taxon>Actinomycetota</taxon>
        <taxon>Actinomycetes</taxon>
        <taxon>Micrococcales</taxon>
        <taxon>Cellulomonadaceae</taxon>
        <taxon>Actinotalea</taxon>
    </lineage>
</organism>
<dbReference type="InterPro" id="IPR034660">
    <property type="entry name" value="DinB/YfiT-like"/>
</dbReference>